<proteinExistence type="predicted"/>
<dbReference type="AlphaFoldDB" id="A0A8S9XBZ9"/>
<dbReference type="Gene3D" id="1.10.287.70">
    <property type="match status" value="1"/>
</dbReference>
<keyword evidence="2" id="KW-1185">Reference proteome</keyword>
<comment type="caution">
    <text evidence="1">The sequence shown here is derived from an EMBL/GenBank/DDBJ whole genome shotgun (WGS) entry which is preliminary data.</text>
</comment>
<name>A0A8S9XBZ9_APOLU</name>
<evidence type="ECO:0000313" key="2">
    <source>
        <dbReference type="Proteomes" id="UP000466442"/>
    </source>
</evidence>
<protein>
    <submittedName>
        <fullName evidence="1">Uncharacterized protein</fullName>
    </submittedName>
</protein>
<accession>A0A8S9XBZ9</accession>
<dbReference type="OrthoDB" id="6722453at2759"/>
<organism evidence="1 2">
    <name type="scientific">Apolygus lucorum</name>
    <name type="common">Small green plant bug</name>
    <name type="synonym">Lygocoris lucorum</name>
    <dbReference type="NCBI Taxonomy" id="248454"/>
    <lineage>
        <taxon>Eukaryota</taxon>
        <taxon>Metazoa</taxon>
        <taxon>Ecdysozoa</taxon>
        <taxon>Arthropoda</taxon>
        <taxon>Hexapoda</taxon>
        <taxon>Insecta</taxon>
        <taxon>Pterygota</taxon>
        <taxon>Neoptera</taxon>
        <taxon>Paraneoptera</taxon>
        <taxon>Hemiptera</taxon>
        <taxon>Heteroptera</taxon>
        <taxon>Panheteroptera</taxon>
        <taxon>Cimicomorpha</taxon>
        <taxon>Miridae</taxon>
        <taxon>Mirini</taxon>
        <taxon>Apolygus</taxon>
    </lineage>
</organism>
<reference evidence="1" key="1">
    <citation type="journal article" date="2021" name="Mol. Ecol. Resour.">
        <title>Apolygus lucorum genome provides insights into omnivorousness and mesophyll feeding.</title>
        <authorList>
            <person name="Liu Y."/>
            <person name="Liu H."/>
            <person name="Wang H."/>
            <person name="Huang T."/>
            <person name="Liu B."/>
            <person name="Yang B."/>
            <person name="Yin L."/>
            <person name="Li B."/>
            <person name="Zhang Y."/>
            <person name="Zhang S."/>
            <person name="Jiang F."/>
            <person name="Zhang X."/>
            <person name="Ren Y."/>
            <person name="Wang B."/>
            <person name="Wang S."/>
            <person name="Lu Y."/>
            <person name="Wu K."/>
            <person name="Fan W."/>
            <person name="Wang G."/>
        </authorList>
    </citation>
    <scope>NUCLEOTIDE SEQUENCE</scope>
    <source>
        <strain evidence="1">12Hb</strain>
    </source>
</reference>
<dbReference type="EMBL" id="WIXP02000009">
    <property type="protein sequence ID" value="KAF6205831.1"/>
    <property type="molecule type" value="Genomic_DNA"/>
</dbReference>
<evidence type="ECO:0000313" key="1">
    <source>
        <dbReference type="EMBL" id="KAF6205831.1"/>
    </source>
</evidence>
<gene>
    <name evidence="1" type="ORF">GE061_020005</name>
</gene>
<sequence length="300" mass="32473">MSAPSVRLCCFGAFYFVYLLLGAGIFSMIEAPGEATRVRQLQSMRAAFLKEHSCVEVVRDEECVATPLLTIHPRSGTSSDTFDDSSLDRYIDAAIDRAVRTIDESAATVNHLTATTPDLTVNRVVDTPYRHTNATKDTDIGTPNRHTDTMMNEIIGTPTRHTIATPEVVVATPDVVVATPNTVVATPDRHTNTNVAMVVATPDMVVATPNEHTIATFDTVLATPENKNEIKFSEISTTSQIEPKHKKEVLTSGTRRCGTRSIATTIATTIATPTATTTATAIATKVATMNNPQEVQWKSQ</sequence>
<dbReference type="Proteomes" id="UP000466442">
    <property type="component" value="Linkage Group LG9"/>
</dbReference>